<proteinExistence type="predicted"/>
<name>X0WW24_9ZZZZ</name>
<evidence type="ECO:0008006" key="2">
    <source>
        <dbReference type="Google" id="ProtNLM"/>
    </source>
</evidence>
<reference evidence="1" key="1">
    <citation type="journal article" date="2014" name="Front. Microbiol.">
        <title>High frequency of phylogenetically diverse reductive dehalogenase-homologous genes in deep subseafloor sedimentary metagenomes.</title>
        <authorList>
            <person name="Kawai M."/>
            <person name="Futagami T."/>
            <person name="Toyoda A."/>
            <person name="Takaki Y."/>
            <person name="Nishi S."/>
            <person name="Hori S."/>
            <person name="Arai W."/>
            <person name="Tsubouchi T."/>
            <person name="Morono Y."/>
            <person name="Uchiyama I."/>
            <person name="Ito T."/>
            <person name="Fujiyama A."/>
            <person name="Inagaki F."/>
            <person name="Takami H."/>
        </authorList>
    </citation>
    <scope>NUCLEOTIDE SEQUENCE</scope>
    <source>
        <strain evidence="1">Expedition CK06-06</strain>
    </source>
</reference>
<dbReference type="EMBL" id="BARS01032331">
    <property type="protein sequence ID" value="GAG27397.1"/>
    <property type="molecule type" value="Genomic_DNA"/>
</dbReference>
<gene>
    <name evidence="1" type="ORF">S01H1_50190</name>
</gene>
<feature type="non-terminal residue" evidence="1">
    <location>
        <position position="1"/>
    </location>
</feature>
<sequence length="44" mass="5011">CKNGYGIVEVPISYHPRSFEEGKKIRAKDGLRALFTILTDRFLA</sequence>
<organism evidence="1">
    <name type="scientific">marine sediment metagenome</name>
    <dbReference type="NCBI Taxonomy" id="412755"/>
    <lineage>
        <taxon>unclassified sequences</taxon>
        <taxon>metagenomes</taxon>
        <taxon>ecological metagenomes</taxon>
    </lineage>
</organism>
<protein>
    <recommendedName>
        <fullName evidence="2">Glycosyltransferase 2-like domain-containing protein</fullName>
    </recommendedName>
</protein>
<dbReference type="AlphaFoldDB" id="X0WW24"/>
<comment type="caution">
    <text evidence="1">The sequence shown here is derived from an EMBL/GenBank/DDBJ whole genome shotgun (WGS) entry which is preliminary data.</text>
</comment>
<accession>X0WW24</accession>
<evidence type="ECO:0000313" key="1">
    <source>
        <dbReference type="EMBL" id="GAG27397.1"/>
    </source>
</evidence>